<name>A0A8H7UMH8_9FUNG</name>
<gene>
    <name evidence="2" type="ORF">INT44_002018</name>
</gene>
<reference evidence="2" key="1">
    <citation type="submission" date="2020-12" db="EMBL/GenBank/DDBJ databases">
        <title>Metabolic potential, ecology and presence of endohyphal bacteria is reflected in genomic diversity of Mucoromycotina.</title>
        <authorList>
            <person name="Muszewska A."/>
            <person name="Okrasinska A."/>
            <person name="Steczkiewicz K."/>
            <person name="Drgas O."/>
            <person name="Orlowska M."/>
            <person name="Perlinska-Lenart U."/>
            <person name="Aleksandrzak-Piekarczyk T."/>
            <person name="Szatraj K."/>
            <person name="Zielenkiewicz U."/>
            <person name="Pilsyk S."/>
            <person name="Malc E."/>
            <person name="Mieczkowski P."/>
            <person name="Kruszewska J.S."/>
            <person name="Biernat P."/>
            <person name="Pawlowska J."/>
        </authorList>
    </citation>
    <scope>NUCLEOTIDE SEQUENCE</scope>
    <source>
        <strain evidence="2">WA0000051536</strain>
    </source>
</reference>
<dbReference type="EMBL" id="JAEPRA010000005">
    <property type="protein sequence ID" value="KAG2185228.1"/>
    <property type="molecule type" value="Genomic_DNA"/>
</dbReference>
<keyword evidence="3" id="KW-1185">Reference proteome</keyword>
<dbReference type="OrthoDB" id="2279179at2759"/>
<feature type="signal peptide" evidence="1">
    <location>
        <begin position="1"/>
        <end position="19"/>
    </location>
</feature>
<feature type="chain" id="PRO_5034963189" evidence="1">
    <location>
        <begin position="20"/>
        <end position="205"/>
    </location>
</feature>
<sequence length="205" mass="21466">MKSFIATAAVWLSLTYVSAQITSSTGNFNVTNPVENQTYVTSQQLPITWRLLGTNDFSSLQLEIVLTNTISGNYSETVIMAQADVSASNQQSADNVTFYEHSLNYPIPATAPLGNYNAPELKLVLQVIFMSKDTSTNTTVPIKIIAPAATSSSVAAPSSSAGTVASGSLTPSSSNPFASKADKISPIQMAGFTLAAMGAVAAIIF</sequence>
<evidence type="ECO:0000313" key="2">
    <source>
        <dbReference type="EMBL" id="KAG2185228.1"/>
    </source>
</evidence>
<evidence type="ECO:0000256" key="1">
    <source>
        <dbReference type="SAM" id="SignalP"/>
    </source>
</evidence>
<dbReference type="Proteomes" id="UP000612746">
    <property type="component" value="Unassembled WGS sequence"/>
</dbReference>
<evidence type="ECO:0000313" key="3">
    <source>
        <dbReference type="Proteomes" id="UP000612746"/>
    </source>
</evidence>
<proteinExistence type="predicted"/>
<protein>
    <submittedName>
        <fullName evidence="2">Uncharacterized protein</fullName>
    </submittedName>
</protein>
<organism evidence="2 3">
    <name type="scientific">Umbelopsis vinacea</name>
    <dbReference type="NCBI Taxonomy" id="44442"/>
    <lineage>
        <taxon>Eukaryota</taxon>
        <taxon>Fungi</taxon>
        <taxon>Fungi incertae sedis</taxon>
        <taxon>Mucoromycota</taxon>
        <taxon>Mucoromycotina</taxon>
        <taxon>Umbelopsidomycetes</taxon>
        <taxon>Umbelopsidales</taxon>
        <taxon>Umbelopsidaceae</taxon>
        <taxon>Umbelopsis</taxon>
    </lineage>
</organism>
<dbReference type="AlphaFoldDB" id="A0A8H7UMH8"/>
<accession>A0A8H7UMH8</accession>
<keyword evidence="1" id="KW-0732">Signal</keyword>
<comment type="caution">
    <text evidence="2">The sequence shown here is derived from an EMBL/GenBank/DDBJ whole genome shotgun (WGS) entry which is preliminary data.</text>
</comment>